<evidence type="ECO:0008006" key="3">
    <source>
        <dbReference type="Google" id="ProtNLM"/>
    </source>
</evidence>
<gene>
    <name evidence="1" type="ORF">SAMN05216464_105317</name>
</gene>
<sequence length="57" mass="6356">MDDKTKTGSPDSKFINVNEDYEVAYWTKELGISKEKLQEAVKAAGTSVSAVKEYLNK</sequence>
<dbReference type="AlphaFoldDB" id="A0A1G7C969"/>
<dbReference type="EMBL" id="FNAI01000005">
    <property type="protein sequence ID" value="SDE35226.1"/>
    <property type="molecule type" value="Genomic_DNA"/>
</dbReference>
<evidence type="ECO:0000313" key="2">
    <source>
        <dbReference type="Proteomes" id="UP000199072"/>
    </source>
</evidence>
<dbReference type="RefSeq" id="WP_205411267.1">
    <property type="nucleotide sequence ID" value="NZ_FNAI01000005.1"/>
</dbReference>
<proteinExistence type="predicted"/>
<dbReference type="STRING" id="1391627.SAMN05216464_105317"/>
<dbReference type="Proteomes" id="UP000199072">
    <property type="component" value="Unassembled WGS sequence"/>
</dbReference>
<dbReference type="InterPro" id="IPR022037">
    <property type="entry name" value="DUF3606"/>
</dbReference>
<organism evidence="1 2">
    <name type="scientific">Mucilaginibacter pineti</name>
    <dbReference type="NCBI Taxonomy" id="1391627"/>
    <lineage>
        <taxon>Bacteria</taxon>
        <taxon>Pseudomonadati</taxon>
        <taxon>Bacteroidota</taxon>
        <taxon>Sphingobacteriia</taxon>
        <taxon>Sphingobacteriales</taxon>
        <taxon>Sphingobacteriaceae</taxon>
        <taxon>Mucilaginibacter</taxon>
    </lineage>
</organism>
<reference evidence="1 2" key="1">
    <citation type="submission" date="2016-10" db="EMBL/GenBank/DDBJ databases">
        <authorList>
            <person name="de Groot N.N."/>
        </authorList>
    </citation>
    <scope>NUCLEOTIDE SEQUENCE [LARGE SCALE GENOMIC DNA]</scope>
    <source>
        <strain evidence="1 2">47C3B</strain>
    </source>
</reference>
<accession>A0A1G7C969</accession>
<protein>
    <recommendedName>
        <fullName evidence="3">DUF3606 domain-containing protein</fullName>
    </recommendedName>
</protein>
<dbReference type="Pfam" id="PF12244">
    <property type="entry name" value="DUF3606"/>
    <property type="match status" value="1"/>
</dbReference>
<keyword evidence="2" id="KW-1185">Reference proteome</keyword>
<evidence type="ECO:0000313" key="1">
    <source>
        <dbReference type="EMBL" id="SDE35226.1"/>
    </source>
</evidence>
<name>A0A1G7C969_9SPHI</name>